<evidence type="ECO:0000313" key="2">
    <source>
        <dbReference type="Proteomes" id="UP000182498"/>
    </source>
</evidence>
<sequence>MPESPDPADGRAALLGFTAMEFRRVARMNKHQLWSICVAWCRDRTAAAAVLSRGLTLAWSSVEGHPAHFLSGDSPVSRRLTETVYRCVLDAASDSLAADRARAGAAPGTADEDAHSALSAKEISLYIMVNYSLLPRSASCDLLDIPGDGDEILDRVTQVLLRDASRSR</sequence>
<name>A0A0X2NM90_9CORY</name>
<keyword evidence="2" id="KW-1185">Reference proteome</keyword>
<accession>A0A0X2NM90</accession>
<dbReference type="RefSeq" id="WP_073884296.1">
    <property type="nucleotide sequence ID" value="NZ_FAUH01000013.1"/>
</dbReference>
<dbReference type="EMBL" id="FAUH01000013">
    <property type="protein sequence ID" value="CUU66586.1"/>
    <property type="molecule type" value="Genomic_DNA"/>
</dbReference>
<dbReference type="AlphaFoldDB" id="A0A0X2NM90"/>
<dbReference type="Proteomes" id="UP000182498">
    <property type="component" value="Unassembled WGS sequence"/>
</dbReference>
<gene>
    <name evidence="1" type="ORF">CVAR292_01933</name>
</gene>
<protein>
    <submittedName>
        <fullName evidence="1">Uncharacterized protein</fullName>
    </submittedName>
</protein>
<evidence type="ECO:0000313" key="1">
    <source>
        <dbReference type="EMBL" id="CUU66586.1"/>
    </source>
</evidence>
<reference evidence="2" key="1">
    <citation type="submission" date="2015-11" db="EMBL/GenBank/DDBJ databases">
        <authorList>
            <person name="Dugat-Bony E."/>
        </authorList>
    </citation>
    <scope>NUCLEOTIDE SEQUENCE [LARGE SCALE GENOMIC DNA]</scope>
    <source>
        <strain evidence="2">Mu292</strain>
    </source>
</reference>
<proteinExistence type="predicted"/>
<organism evidence="1 2">
    <name type="scientific">Corynebacterium variabile</name>
    <dbReference type="NCBI Taxonomy" id="1727"/>
    <lineage>
        <taxon>Bacteria</taxon>
        <taxon>Bacillati</taxon>
        <taxon>Actinomycetota</taxon>
        <taxon>Actinomycetes</taxon>
        <taxon>Mycobacteriales</taxon>
        <taxon>Corynebacteriaceae</taxon>
        <taxon>Corynebacterium</taxon>
    </lineage>
</organism>